<evidence type="ECO:0000256" key="1">
    <source>
        <dbReference type="ARBA" id="ARBA00022801"/>
    </source>
</evidence>
<keyword evidence="4" id="KW-1185">Reference proteome</keyword>
<evidence type="ECO:0000259" key="2">
    <source>
        <dbReference type="Pfam" id="PF20434"/>
    </source>
</evidence>
<dbReference type="InterPro" id="IPR049492">
    <property type="entry name" value="BD-FAE-like_dom"/>
</dbReference>
<dbReference type="PANTHER" id="PTHR48081:SF6">
    <property type="entry name" value="PEPTIDASE S9 PROLYL OLIGOPEPTIDASE CATALYTIC DOMAIN-CONTAINING PROTEIN"/>
    <property type="match status" value="1"/>
</dbReference>
<gene>
    <name evidence="3" type="ORF">JI741_29645</name>
</gene>
<dbReference type="InterPro" id="IPR050300">
    <property type="entry name" value="GDXG_lipolytic_enzyme"/>
</dbReference>
<dbReference type="PANTHER" id="PTHR48081">
    <property type="entry name" value="AB HYDROLASE SUPERFAMILY PROTEIN C4A8.06C"/>
    <property type="match status" value="1"/>
</dbReference>
<name>A0ABS1L3C2_9BACT</name>
<dbReference type="SUPFAM" id="SSF53474">
    <property type="entry name" value="alpha/beta-Hydrolases"/>
    <property type="match status" value="1"/>
</dbReference>
<keyword evidence="1 3" id="KW-0378">Hydrolase</keyword>
<protein>
    <submittedName>
        <fullName evidence="3">Alpha/beta hydrolase</fullName>
    </submittedName>
</protein>
<sequence length="298" mass="33189">MLFLLMTLHSFGQRIMPLYEGAIPNSKPTKDVEKTSMSGDIKVVDHISIPTLTIYLPDERIATGTAVIIFPGGGYWVNAIAHEGTDVARKFTDVGVAAVVVKYRIPSDETMVNREIGPLQDAQQAMIVVRQHADEWKIDSHRIGIMGFSAGGHLASTAGTHFENPVVDNPAKVSLRPDFMILGYPVVSFQDSICHRGSREQLIGKTPTKEKIDFYSNELQVTARTPPTFLVHASDDQVVVPQNSIVFYEYLLRHKVPAELHIYEKGGHGFGLNNKTTVDLWFDRCKAWMSSNGWLNPK</sequence>
<comment type="caution">
    <text evidence="3">The sequence shown here is derived from an EMBL/GenBank/DDBJ whole genome shotgun (WGS) entry which is preliminary data.</text>
</comment>
<organism evidence="3 4">
    <name type="scientific">Chryseolinea lacunae</name>
    <dbReference type="NCBI Taxonomy" id="2801331"/>
    <lineage>
        <taxon>Bacteria</taxon>
        <taxon>Pseudomonadati</taxon>
        <taxon>Bacteroidota</taxon>
        <taxon>Cytophagia</taxon>
        <taxon>Cytophagales</taxon>
        <taxon>Fulvivirgaceae</taxon>
        <taxon>Chryseolinea</taxon>
    </lineage>
</organism>
<evidence type="ECO:0000313" key="4">
    <source>
        <dbReference type="Proteomes" id="UP000613030"/>
    </source>
</evidence>
<dbReference type="Gene3D" id="3.40.50.1820">
    <property type="entry name" value="alpha/beta hydrolase"/>
    <property type="match status" value="1"/>
</dbReference>
<dbReference type="Pfam" id="PF20434">
    <property type="entry name" value="BD-FAE"/>
    <property type="match status" value="1"/>
</dbReference>
<dbReference type="GO" id="GO:0016787">
    <property type="term" value="F:hydrolase activity"/>
    <property type="evidence" value="ECO:0007669"/>
    <property type="project" value="UniProtKB-KW"/>
</dbReference>
<reference evidence="3 4" key="1">
    <citation type="submission" date="2021-01" db="EMBL/GenBank/DDBJ databases">
        <title>Chryseolinea sp. Jin1 Genome sequencing and assembly.</title>
        <authorList>
            <person name="Kim I."/>
        </authorList>
    </citation>
    <scope>NUCLEOTIDE SEQUENCE [LARGE SCALE GENOMIC DNA]</scope>
    <source>
        <strain evidence="3 4">Jin1</strain>
    </source>
</reference>
<accession>A0ABS1L3C2</accession>
<feature type="domain" description="BD-FAE-like" evidence="2">
    <location>
        <begin position="52"/>
        <end position="251"/>
    </location>
</feature>
<proteinExistence type="predicted"/>
<evidence type="ECO:0000313" key="3">
    <source>
        <dbReference type="EMBL" id="MBL0745432.1"/>
    </source>
</evidence>
<dbReference type="InterPro" id="IPR029058">
    <property type="entry name" value="AB_hydrolase_fold"/>
</dbReference>
<dbReference type="EMBL" id="JAERRB010000016">
    <property type="protein sequence ID" value="MBL0745432.1"/>
    <property type="molecule type" value="Genomic_DNA"/>
</dbReference>
<dbReference type="Proteomes" id="UP000613030">
    <property type="component" value="Unassembled WGS sequence"/>
</dbReference>